<organism evidence="2 3">
    <name type="scientific">Anabarilius grahami</name>
    <name type="common">Kanglang fish</name>
    <name type="synonym">Barilius grahami</name>
    <dbReference type="NCBI Taxonomy" id="495550"/>
    <lineage>
        <taxon>Eukaryota</taxon>
        <taxon>Metazoa</taxon>
        <taxon>Chordata</taxon>
        <taxon>Craniata</taxon>
        <taxon>Vertebrata</taxon>
        <taxon>Euteleostomi</taxon>
        <taxon>Actinopterygii</taxon>
        <taxon>Neopterygii</taxon>
        <taxon>Teleostei</taxon>
        <taxon>Ostariophysi</taxon>
        <taxon>Cypriniformes</taxon>
        <taxon>Xenocyprididae</taxon>
        <taxon>Xenocypridinae</taxon>
        <taxon>Xenocypridinae incertae sedis</taxon>
        <taxon>Anabarilius</taxon>
    </lineage>
</organism>
<comment type="caution">
    <text evidence="2">The sequence shown here is derived from an EMBL/GenBank/DDBJ whole genome shotgun (WGS) entry which is preliminary data.</text>
</comment>
<evidence type="ECO:0000313" key="2">
    <source>
        <dbReference type="EMBL" id="ROL23573.1"/>
    </source>
</evidence>
<gene>
    <name evidence="2" type="ORF">DPX16_18841</name>
</gene>
<dbReference type="Gene3D" id="3.40.50.1820">
    <property type="entry name" value="alpha/beta hydrolase"/>
    <property type="match status" value="1"/>
</dbReference>
<name>A0A3N0Y256_ANAGA</name>
<dbReference type="OrthoDB" id="77878at2759"/>
<dbReference type="Proteomes" id="UP000281406">
    <property type="component" value="Unassembled WGS sequence"/>
</dbReference>
<dbReference type="AlphaFoldDB" id="A0A3N0Y256"/>
<feature type="compositionally biased region" description="Basic and acidic residues" evidence="1">
    <location>
        <begin position="1"/>
        <end position="13"/>
    </location>
</feature>
<reference evidence="2 3" key="1">
    <citation type="submission" date="2018-10" db="EMBL/GenBank/DDBJ databases">
        <title>Genome assembly for a Yunnan-Guizhou Plateau 3E fish, Anabarilius grahami (Regan), and its evolutionary and genetic applications.</title>
        <authorList>
            <person name="Jiang W."/>
        </authorList>
    </citation>
    <scope>NUCLEOTIDE SEQUENCE [LARGE SCALE GENOMIC DNA]</scope>
    <source>
        <strain evidence="2">AG-KIZ</strain>
        <tissue evidence="2">Muscle</tissue>
    </source>
</reference>
<evidence type="ECO:0000256" key="1">
    <source>
        <dbReference type="SAM" id="MobiDB-lite"/>
    </source>
</evidence>
<dbReference type="EMBL" id="RJVU01053773">
    <property type="protein sequence ID" value="ROL23573.1"/>
    <property type="molecule type" value="Genomic_DNA"/>
</dbReference>
<evidence type="ECO:0000313" key="3">
    <source>
        <dbReference type="Proteomes" id="UP000281406"/>
    </source>
</evidence>
<sequence length="419" mass="47819">MAAGDSLRRRPESGARGGSLRERRRCRRSAISAGPLRCLFYGGRARSRRRRLSASEISEEKYYDVGRRRWRQMTGTLTHRQDGTQGGMETMETGRQDCYTCTRPSHRVSRAERPRTTGARARQHLPLLSKNPVNSSSPAVMLSRVVPMAGVTAHKISKQITFFVSDDAGTPTASFSPGHPKPILLLLPWLGSRPQAIAKYCEIYFRTGFDVLVVESEVRQFLWPRWGLEYGGRLLELLESERFSQRPLLVHAFSIGGYTFSQVLVHVAKDTQRYQGLTNRIRGHIYDSLVMGSLEHMATGIGKTMFPRMEGLVRTASLLYFRVFKHQTVDYFNSAISIFWNTPVKAPALFFFSENDALCDYKSLEKMVEFWRNRGLSVESKKWKESLHAGHLRTHTEEYLSTLENFVLSLNMLPLKAKM</sequence>
<keyword evidence="2" id="KW-0472">Membrane</keyword>
<dbReference type="GO" id="GO:0017171">
    <property type="term" value="F:serine hydrolase activity"/>
    <property type="evidence" value="ECO:0007669"/>
    <property type="project" value="TreeGrafter"/>
</dbReference>
<dbReference type="Pfam" id="PF05705">
    <property type="entry name" value="DUF829"/>
    <property type="match status" value="1"/>
</dbReference>
<dbReference type="PANTHER" id="PTHR20908">
    <property type="entry name" value="LD15586P"/>
    <property type="match status" value="1"/>
</dbReference>
<protein>
    <submittedName>
        <fullName evidence="2">Transmembrane protein 53</fullName>
    </submittedName>
</protein>
<feature type="region of interest" description="Disordered" evidence="1">
    <location>
        <begin position="1"/>
        <end position="24"/>
    </location>
</feature>
<dbReference type="SUPFAM" id="SSF53474">
    <property type="entry name" value="alpha/beta-Hydrolases"/>
    <property type="match status" value="1"/>
</dbReference>
<dbReference type="PANTHER" id="PTHR20908:SF4">
    <property type="entry name" value="SI:DKEY-5I3.5"/>
    <property type="match status" value="1"/>
</dbReference>
<keyword evidence="3" id="KW-1185">Reference proteome</keyword>
<proteinExistence type="predicted"/>
<keyword evidence="2" id="KW-0812">Transmembrane</keyword>
<accession>A0A3N0Y256</accession>
<dbReference type="InterPro" id="IPR029058">
    <property type="entry name" value="AB_hydrolase_fold"/>
</dbReference>
<dbReference type="InterPro" id="IPR008547">
    <property type="entry name" value="DUF829_TMEM53"/>
</dbReference>